<evidence type="ECO:0000313" key="1">
    <source>
        <dbReference type="EMBL" id="SAK85464.1"/>
    </source>
</evidence>
<dbReference type="EMBL" id="FCNX02000012">
    <property type="protein sequence ID" value="SAK85464.1"/>
    <property type="molecule type" value="Genomic_DNA"/>
</dbReference>
<reference evidence="1" key="1">
    <citation type="submission" date="2016-01" db="EMBL/GenBank/DDBJ databases">
        <authorList>
            <person name="Peeters C."/>
        </authorList>
    </citation>
    <scope>NUCLEOTIDE SEQUENCE</scope>
    <source>
        <strain evidence="1">LMG 29320</strain>
    </source>
</reference>
<organism evidence="1 2">
    <name type="scientific">Caballeronia fortuita</name>
    <dbReference type="NCBI Taxonomy" id="1777138"/>
    <lineage>
        <taxon>Bacteria</taxon>
        <taxon>Pseudomonadati</taxon>
        <taxon>Pseudomonadota</taxon>
        <taxon>Betaproteobacteria</taxon>
        <taxon>Burkholderiales</taxon>
        <taxon>Burkholderiaceae</taxon>
        <taxon>Caballeronia</taxon>
    </lineage>
</organism>
<sequence length="95" mass="10426">MTFCQIMTSKPEINANISADSASVSFIALSRNNAIQCIITRKALEQCFWVPAGASDARLLKALLDGYERISARAHRKFLAHPASSIRLDVIDFAS</sequence>
<evidence type="ECO:0000313" key="2">
    <source>
        <dbReference type="Proteomes" id="UP000054903"/>
    </source>
</evidence>
<proteinExistence type="predicted"/>
<evidence type="ECO:0008006" key="3">
    <source>
        <dbReference type="Google" id="ProtNLM"/>
    </source>
</evidence>
<keyword evidence="2" id="KW-1185">Reference proteome</keyword>
<comment type="caution">
    <text evidence="1">The sequence shown here is derived from an EMBL/GenBank/DDBJ whole genome shotgun (WGS) entry which is preliminary data.</text>
</comment>
<gene>
    <name evidence="1" type="ORF">AWB77_04491</name>
</gene>
<accession>A0A158CT29</accession>
<dbReference type="AlphaFoldDB" id="A0A158CT29"/>
<name>A0A158CT29_9BURK</name>
<protein>
    <recommendedName>
        <fullName evidence="3">DUF1488 domain-containing protein</fullName>
    </recommendedName>
</protein>
<dbReference type="Pfam" id="PF07369">
    <property type="entry name" value="DUF1488"/>
    <property type="match status" value="1"/>
</dbReference>
<dbReference type="RefSeq" id="WP_244158611.1">
    <property type="nucleotide sequence ID" value="NZ_FCNX02000012.1"/>
</dbReference>
<dbReference type="InterPro" id="IPR009962">
    <property type="entry name" value="DUF1488"/>
</dbReference>
<dbReference type="Proteomes" id="UP000054903">
    <property type="component" value="Unassembled WGS sequence"/>
</dbReference>